<evidence type="ECO:0000313" key="6">
    <source>
        <dbReference type="Proteomes" id="UP001500016"/>
    </source>
</evidence>
<dbReference type="InterPro" id="IPR036388">
    <property type="entry name" value="WH-like_DNA-bd_sf"/>
</dbReference>
<reference evidence="6" key="1">
    <citation type="journal article" date="2019" name="Int. J. Syst. Evol. Microbiol.">
        <title>The Global Catalogue of Microorganisms (GCM) 10K type strain sequencing project: providing services to taxonomists for standard genome sequencing and annotation.</title>
        <authorList>
            <consortium name="The Broad Institute Genomics Platform"/>
            <consortium name="The Broad Institute Genome Sequencing Center for Infectious Disease"/>
            <person name="Wu L."/>
            <person name="Ma J."/>
        </authorList>
    </citation>
    <scope>NUCLEOTIDE SEQUENCE [LARGE SCALE GENOMIC DNA]</scope>
    <source>
        <strain evidence="6">JCM 15478</strain>
    </source>
</reference>
<sequence length="369" mass="42015">MRPPALLRLPLLWHSPVYRFHTCDWAEMSDNTPTDPLPMDWAAPSSMAASAPDDPELMAVRDYLLELDPYGTRFAKVLRNTIDQLLDGENTGRFDWQELHKTEKTHAGTLVEINLQREFGFAGGQDLDYCLAGYEVDCKYSQKPYGWMIPPEALGEICLVVWADDYASQWSAGLFRANREKLTKSGKETKKGNRDGKFRLTKELHTAVHWLWEKAPLKENLLLQIEPESKRTILEAGSDSKRSPGAARVRELFRQVQQRKVDRNVIRTLARQKDYLKRVRYNSGARTSLQQEGIIILGDHAIHQGISRNLGIPVAGKGEFVSVRVARLRPEHGDRARTILEDEYWVVADEHDAPEPAPRIPEPKNKAAD</sequence>
<dbReference type="EMBL" id="BAAAPE010000006">
    <property type="protein sequence ID" value="GAA2070365.1"/>
    <property type="molecule type" value="Genomic_DNA"/>
</dbReference>
<protein>
    <recommendedName>
        <fullName evidence="4">Type II restriction enzyme NaeI domain-containing protein</fullName>
    </recommendedName>
</protein>
<dbReference type="Gene3D" id="1.10.10.10">
    <property type="entry name" value="Winged helix-like DNA-binding domain superfamily/Winged helix DNA-binding domain"/>
    <property type="match status" value="1"/>
</dbReference>
<keyword evidence="6" id="KW-1185">Reference proteome</keyword>
<keyword evidence="3" id="KW-0378">Hydrolase</keyword>
<dbReference type="InterPro" id="IPR037057">
    <property type="entry name" value="DNA_rep_MutH/T2_RE_sf"/>
</dbReference>
<evidence type="ECO:0000256" key="2">
    <source>
        <dbReference type="ARBA" id="ARBA00022759"/>
    </source>
</evidence>
<name>A0ABP5HD43_9ACTN</name>
<evidence type="ECO:0000256" key="1">
    <source>
        <dbReference type="ARBA" id="ARBA00022722"/>
    </source>
</evidence>
<dbReference type="CDD" id="cd22338">
    <property type="entry name" value="NaeI-like"/>
    <property type="match status" value="1"/>
</dbReference>
<keyword evidence="2" id="KW-0255">Endonuclease</keyword>
<dbReference type="Pfam" id="PF09126">
    <property type="entry name" value="NaeI"/>
    <property type="match status" value="1"/>
</dbReference>
<proteinExistence type="predicted"/>
<evidence type="ECO:0000256" key="3">
    <source>
        <dbReference type="ARBA" id="ARBA00022801"/>
    </source>
</evidence>
<comment type="caution">
    <text evidence="5">The sequence shown here is derived from an EMBL/GenBank/DDBJ whole genome shotgun (WGS) entry which is preliminary data.</text>
</comment>
<gene>
    <name evidence="5" type="ORF">GCM10009801_21010</name>
</gene>
<organism evidence="5 6">
    <name type="scientific">Streptomyces albiaxialis</name>
    <dbReference type="NCBI Taxonomy" id="329523"/>
    <lineage>
        <taxon>Bacteria</taxon>
        <taxon>Bacillati</taxon>
        <taxon>Actinomycetota</taxon>
        <taxon>Actinomycetes</taxon>
        <taxon>Kitasatosporales</taxon>
        <taxon>Streptomycetaceae</taxon>
        <taxon>Streptomyces</taxon>
    </lineage>
</organism>
<dbReference type="InterPro" id="IPR011335">
    <property type="entry name" value="Restrct_endonuc-II-like"/>
</dbReference>
<dbReference type="Gene3D" id="3.40.600.10">
    <property type="entry name" value="DNA mismatch repair MutH/Restriction endonuclease, type II"/>
    <property type="match status" value="1"/>
</dbReference>
<keyword evidence="1" id="KW-0540">Nuclease</keyword>
<evidence type="ECO:0000313" key="5">
    <source>
        <dbReference type="EMBL" id="GAA2070365.1"/>
    </source>
</evidence>
<dbReference type="SUPFAM" id="SSF52980">
    <property type="entry name" value="Restriction endonuclease-like"/>
    <property type="match status" value="1"/>
</dbReference>
<evidence type="ECO:0000259" key="4">
    <source>
        <dbReference type="Pfam" id="PF09126"/>
    </source>
</evidence>
<accession>A0ABP5HD43</accession>
<dbReference type="Proteomes" id="UP001500016">
    <property type="component" value="Unassembled WGS sequence"/>
</dbReference>
<dbReference type="InterPro" id="IPR015210">
    <property type="entry name" value="NaeI"/>
</dbReference>
<feature type="domain" description="Type II restriction enzyme NaeI" evidence="4">
    <location>
        <begin position="62"/>
        <end position="353"/>
    </location>
</feature>